<dbReference type="GO" id="GO:0042597">
    <property type="term" value="C:periplasmic space"/>
    <property type="evidence" value="ECO:0007669"/>
    <property type="project" value="InterPro"/>
</dbReference>
<proteinExistence type="predicted"/>
<keyword evidence="3" id="KW-0472">Membrane</keyword>
<protein>
    <submittedName>
        <fullName evidence="5">Alginate lyase-domain-containing protein</fullName>
    </submittedName>
</protein>
<reference evidence="5" key="1">
    <citation type="submission" date="2023-03" db="EMBL/GenBank/DDBJ databases">
        <title>Massive genome expansion in bonnet fungi (Mycena s.s.) driven by repeated elements and novel gene families across ecological guilds.</title>
        <authorList>
            <consortium name="Lawrence Berkeley National Laboratory"/>
            <person name="Harder C.B."/>
            <person name="Miyauchi S."/>
            <person name="Viragh M."/>
            <person name="Kuo A."/>
            <person name="Thoen E."/>
            <person name="Andreopoulos B."/>
            <person name="Lu D."/>
            <person name="Skrede I."/>
            <person name="Drula E."/>
            <person name="Henrissat B."/>
            <person name="Morin E."/>
            <person name="Kohler A."/>
            <person name="Barry K."/>
            <person name="LaButti K."/>
            <person name="Morin E."/>
            <person name="Salamov A."/>
            <person name="Lipzen A."/>
            <person name="Mereny Z."/>
            <person name="Hegedus B."/>
            <person name="Baldrian P."/>
            <person name="Stursova M."/>
            <person name="Weitz H."/>
            <person name="Taylor A."/>
            <person name="Grigoriev I.V."/>
            <person name="Nagy L.G."/>
            <person name="Martin F."/>
            <person name="Kauserud H."/>
        </authorList>
    </citation>
    <scope>NUCLEOTIDE SEQUENCE</scope>
    <source>
        <strain evidence="5">CBHHK182m</strain>
    </source>
</reference>
<feature type="transmembrane region" description="Helical" evidence="3">
    <location>
        <begin position="345"/>
        <end position="363"/>
    </location>
</feature>
<keyword evidence="3" id="KW-0812">Transmembrane</keyword>
<dbReference type="InterPro" id="IPR008397">
    <property type="entry name" value="Alginate_lyase_dom"/>
</dbReference>
<dbReference type="SUPFAM" id="SSF48230">
    <property type="entry name" value="Chondroitin AC/alginate lyase"/>
    <property type="match status" value="1"/>
</dbReference>
<evidence type="ECO:0000256" key="2">
    <source>
        <dbReference type="ARBA" id="ARBA00023239"/>
    </source>
</evidence>
<accession>A0AAD7JR29</accession>
<dbReference type="AlphaFoldDB" id="A0AAD7JR29"/>
<name>A0AAD7JR29_9AGAR</name>
<dbReference type="GO" id="GO:0016829">
    <property type="term" value="F:lyase activity"/>
    <property type="evidence" value="ECO:0007669"/>
    <property type="project" value="UniProtKB-KW"/>
</dbReference>
<dbReference type="EMBL" id="JARKIB010000019">
    <property type="protein sequence ID" value="KAJ7768903.1"/>
    <property type="molecule type" value="Genomic_DNA"/>
</dbReference>
<evidence type="ECO:0000256" key="3">
    <source>
        <dbReference type="SAM" id="Phobius"/>
    </source>
</evidence>
<organism evidence="5 6">
    <name type="scientific">Mycena metata</name>
    <dbReference type="NCBI Taxonomy" id="1033252"/>
    <lineage>
        <taxon>Eukaryota</taxon>
        <taxon>Fungi</taxon>
        <taxon>Dikarya</taxon>
        <taxon>Basidiomycota</taxon>
        <taxon>Agaricomycotina</taxon>
        <taxon>Agaricomycetes</taxon>
        <taxon>Agaricomycetidae</taxon>
        <taxon>Agaricales</taxon>
        <taxon>Marasmiineae</taxon>
        <taxon>Mycenaceae</taxon>
        <taxon>Mycena</taxon>
    </lineage>
</organism>
<dbReference type="Pfam" id="PF05426">
    <property type="entry name" value="Alginate_lyase"/>
    <property type="match status" value="1"/>
</dbReference>
<sequence>WPDCSNVHNTTVLDLAQTWKQCNYVFRDGQVNPDRNSIQDFQSFFNLSDAVLYNSIAATLQNKPSSVYSQNVVKFIKTWFLDTDTAMNPNLNYAQMNGGPGGQTGIDLRGFAKIASGILILRKTGNTDWTSDIDNQFIAWCTRYINWLETAPTAHTAATSTNNHGTIFVNQLAGVKLIAKDTEGAVNWTQNYFTGSFQGQLAANGDQPLEASRTHPWHYRNFNIAGMITNARLLKYADPTSNPWNATAKGATLQTTVDFLMNTDPSKTGETATTAEIYPNIAAIASVYGDPEGKYVKFINAAGFPYADDATFLWDQPLAGGIPSGASGETPVIGTTKGKSGAKSLAVGPWFIFTAILASGLLFL</sequence>
<comment type="caution">
    <text evidence="5">The sequence shown here is derived from an EMBL/GenBank/DDBJ whole genome shotgun (WGS) entry which is preliminary data.</text>
</comment>
<dbReference type="InterPro" id="IPR008929">
    <property type="entry name" value="Chondroitin_lyas"/>
</dbReference>
<keyword evidence="6" id="KW-1185">Reference proteome</keyword>
<evidence type="ECO:0000259" key="4">
    <source>
        <dbReference type="Pfam" id="PF05426"/>
    </source>
</evidence>
<keyword evidence="3" id="KW-1133">Transmembrane helix</keyword>
<feature type="domain" description="Alginate lyase" evidence="4">
    <location>
        <begin position="20"/>
        <end position="262"/>
    </location>
</feature>
<keyword evidence="1" id="KW-0732">Signal</keyword>
<keyword evidence="2 5" id="KW-0456">Lyase</keyword>
<evidence type="ECO:0000313" key="5">
    <source>
        <dbReference type="EMBL" id="KAJ7768903.1"/>
    </source>
</evidence>
<evidence type="ECO:0000256" key="1">
    <source>
        <dbReference type="ARBA" id="ARBA00022729"/>
    </source>
</evidence>
<feature type="non-terminal residue" evidence="5">
    <location>
        <position position="1"/>
    </location>
</feature>
<dbReference type="Proteomes" id="UP001215598">
    <property type="component" value="Unassembled WGS sequence"/>
</dbReference>
<evidence type="ECO:0000313" key="6">
    <source>
        <dbReference type="Proteomes" id="UP001215598"/>
    </source>
</evidence>
<gene>
    <name evidence="5" type="ORF">B0H16DRAFT_1781033</name>
</gene>
<dbReference type="Gene3D" id="1.50.10.100">
    <property type="entry name" value="Chondroitin AC/alginate lyase"/>
    <property type="match status" value="1"/>
</dbReference>